<evidence type="ECO:0000256" key="1">
    <source>
        <dbReference type="SAM" id="MobiDB-lite"/>
    </source>
</evidence>
<keyword evidence="2" id="KW-0472">Membrane</keyword>
<feature type="domain" description="TcaA second" evidence="4">
    <location>
        <begin position="87"/>
        <end position="176"/>
    </location>
</feature>
<dbReference type="AlphaFoldDB" id="A0AAU9R1F4"/>
<dbReference type="PANTHER" id="PTHR40038:SF1">
    <property type="entry name" value="MEMBRANE-ASSOCIATED PROTEIN TCAA"/>
    <property type="match status" value="1"/>
</dbReference>
<feature type="domain" description="Zinc-ribbon" evidence="3">
    <location>
        <begin position="3"/>
        <end position="25"/>
    </location>
</feature>
<sequence length="468" mass="51494">MIFCAKCGAKNKAGDQYCANCGAKLIKPSKLKQPMQQTKPLRQAKPSKKRVDVKKSRHGKRAAVIGVVALLILAAGYGFGKSYYAKDKQIDRIISVLKDPSQDLSPYVKTDDSSFQLTKKSVRPLQTYYKENKTAANNLGSKWKNQEELDASFKKSISLGEDGHYFFLFPKYKLMVKTYSPTVVTNHKNSTIKMNGKNVGKLSASGDYYQKKLDPVIAGRYTFSVSANLSGKTISPSPVKLDLFSNHQVSLNITTGSFTVSSVPNGEVYINDKKVADLDDKGQASFKDYQITSGMSLYVKKSGIGKSDTIYNFDQYVTAPADQENDSDDDSSSDQIKAVNGSWVLTPSWPGLVSSEDAEDLLQDIWDDNDSKDWVNGSSNTGYLSIKKLHDNWDDSDSVANYNEVVSVLSTSPAGSGKTYVNYTVTHKLSYTGDKDDTSVTDTYQNGIISQDSDGDYVLEKLGTPKAK</sequence>
<keyword evidence="2" id="KW-0812">Transmembrane</keyword>
<evidence type="ECO:0000313" key="5">
    <source>
        <dbReference type="EMBL" id="CAH1705342.1"/>
    </source>
</evidence>
<evidence type="ECO:0000256" key="2">
    <source>
        <dbReference type="SAM" id="Phobius"/>
    </source>
</evidence>
<dbReference type="PANTHER" id="PTHR40038">
    <property type="entry name" value="MEMBRANE-ASSOCIATED PROTEIN TCAA"/>
    <property type="match status" value="1"/>
</dbReference>
<reference evidence="5" key="1">
    <citation type="submission" date="2022-02" db="EMBL/GenBank/DDBJ databases">
        <authorList>
            <person name="Deutsch MARIE S."/>
        </authorList>
    </citation>
    <scope>NUCLEOTIDE SEQUENCE</scope>
    <source>
        <strain evidence="5">CIRM-BIA865</strain>
    </source>
</reference>
<dbReference type="Proteomes" id="UP001295440">
    <property type="component" value="Chromosome"/>
</dbReference>
<dbReference type="InterPro" id="IPR054529">
    <property type="entry name" value="TcaA_2nd"/>
</dbReference>
<dbReference type="Pfam" id="PF13240">
    <property type="entry name" value="Zn_Ribbon_1"/>
    <property type="match status" value="1"/>
</dbReference>
<feature type="region of interest" description="Disordered" evidence="1">
    <location>
        <begin position="32"/>
        <end position="55"/>
    </location>
</feature>
<gene>
    <name evidence="5" type="ORF">LDD865_0178</name>
</gene>
<evidence type="ECO:0000313" key="6">
    <source>
        <dbReference type="Proteomes" id="UP001295440"/>
    </source>
</evidence>
<protein>
    <submittedName>
        <fullName evidence="5">Zinc_ribbon_2 domain-containing protein</fullName>
    </submittedName>
</protein>
<accession>A0AAU9R1F4</accession>
<feature type="transmembrane region" description="Helical" evidence="2">
    <location>
        <begin position="62"/>
        <end position="80"/>
    </location>
</feature>
<proteinExistence type="predicted"/>
<dbReference type="Pfam" id="PF22813">
    <property type="entry name" value="TcaA_2nd"/>
    <property type="match status" value="1"/>
</dbReference>
<evidence type="ECO:0000259" key="3">
    <source>
        <dbReference type="Pfam" id="PF13240"/>
    </source>
</evidence>
<keyword evidence="2" id="KW-1133">Transmembrane helix</keyword>
<dbReference type="InterPro" id="IPR026870">
    <property type="entry name" value="Zinc_ribbon_dom"/>
</dbReference>
<dbReference type="EMBL" id="OV915080">
    <property type="protein sequence ID" value="CAH1705342.1"/>
    <property type="molecule type" value="Genomic_DNA"/>
</dbReference>
<organism evidence="5 6">
    <name type="scientific">Lactobacillus delbrueckii subsp. delbrueckii</name>
    <dbReference type="NCBI Taxonomy" id="83684"/>
    <lineage>
        <taxon>Bacteria</taxon>
        <taxon>Bacillati</taxon>
        <taxon>Bacillota</taxon>
        <taxon>Bacilli</taxon>
        <taxon>Lactobacillales</taxon>
        <taxon>Lactobacillaceae</taxon>
        <taxon>Lactobacillus</taxon>
    </lineage>
</organism>
<evidence type="ECO:0000259" key="4">
    <source>
        <dbReference type="Pfam" id="PF22813"/>
    </source>
</evidence>
<name>A0AAU9R1F4_9LACO</name>
<dbReference type="RefSeq" id="WP_260369736.1">
    <property type="nucleotide sequence ID" value="NZ_OV915080.1"/>
</dbReference>